<comment type="caution">
    <text evidence="2">The sequence shown here is derived from an EMBL/GenBank/DDBJ whole genome shotgun (WGS) entry which is preliminary data.</text>
</comment>
<evidence type="ECO:0000313" key="2">
    <source>
        <dbReference type="EMBL" id="MFH4983847.1"/>
    </source>
</evidence>
<dbReference type="Proteomes" id="UP001608902">
    <property type="component" value="Unassembled WGS sequence"/>
</dbReference>
<name>A0ABD6EXM1_9BILA</name>
<evidence type="ECO:0000256" key="1">
    <source>
        <dbReference type="SAM" id="MobiDB-lite"/>
    </source>
</evidence>
<reference evidence="2 3" key="1">
    <citation type="submission" date="2024-08" db="EMBL/GenBank/DDBJ databases">
        <title>Gnathostoma spinigerum genome.</title>
        <authorList>
            <person name="Gonzalez-Bertolin B."/>
            <person name="Monzon S."/>
            <person name="Zaballos A."/>
            <person name="Jimenez P."/>
            <person name="Dekumyoy P."/>
            <person name="Varona S."/>
            <person name="Cuesta I."/>
            <person name="Sumanam S."/>
            <person name="Adisakwattana P."/>
            <person name="Gasser R.B."/>
            <person name="Hernandez-Gonzalez A."/>
            <person name="Young N.D."/>
            <person name="Perteguer M.J."/>
        </authorList>
    </citation>
    <scope>NUCLEOTIDE SEQUENCE [LARGE SCALE GENOMIC DNA]</scope>
    <source>
        <strain evidence="2">AL3</strain>
        <tissue evidence="2">Liver</tissue>
    </source>
</reference>
<keyword evidence="3" id="KW-1185">Reference proteome</keyword>
<evidence type="ECO:0000313" key="3">
    <source>
        <dbReference type="Proteomes" id="UP001608902"/>
    </source>
</evidence>
<dbReference type="EMBL" id="JBGFUD010014095">
    <property type="protein sequence ID" value="MFH4983847.1"/>
    <property type="molecule type" value="Genomic_DNA"/>
</dbReference>
<protein>
    <submittedName>
        <fullName evidence="2">Uncharacterized protein</fullName>
    </submittedName>
</protein>
<dbReference type="AlphaFoldDB" id="A0ABD6EXM1"/>
<dbReference type="Gene3D" id="3.40.30.10">
    <property type="entry name" value="Glutaredoxin"/>
    <property type="match status" value="1"/>
</dbReference>
<gene>
    <name evidence="2" type="ORF">AB6A40_010556</name>
</gene>
<accession>A0ABD6EXM1</accession>
<organism evidence="2 3">
    <name type="scientific">Gnathostoma spinigerum</name>
    <dbReference type="NCBI Taxonomy" id="75299"/>
    <lineage>
        <taxon>Eukaryota</taxon>
        <taxon>Metazoa</taxon>
        <taxon>Ecdysozoa</taxon>
        <taxon>Nematoda</taxon>
        <taxon>Chromadorea</taxon>
        <taxon>Rhabditida</taxon>
        <taxon>Spirurina</taxon>
        <taxon>Gnathostomatomorpha</taxon>
        <taxon>Gnathostomatoidea</taxon>
        <taxon>Gnathostomatidae</taxon>
        <taxon>Gnathostoma</taxon>
    </lineage>
</organism>
<feature type="region of interest" description="Disordered" evidence="1">
    <location>
        <begin position="27"/>
        <end position="63"/>
    </location>
</feature>
<proteinExistence type="predicted"/>
<sequence>MDLHSGKLHKDFHDTLDQKVAELQKLAAEQPDIFGDDENDGGSNSSIDMGARETTPPVSVFKELKPSESRYSLLRKTEL</sequence>